<feature type="signal peptide" evidence="1">
    <location>
        <begin position="1"/>
        <end position="18"/>
    </location>
</feature>
<keyword evidence="1" id="KW-0732">Signal</keyword>
<gene>
    <name evidence="2" type="ORF">CIPAW_15G008400</name>
</gene>
<organism evidence="2 3">
    <name type="scientific">Carya illinoinensis</name>
    <name type="common">Pecan</name>
    <dbReference type="NCBI Taxonomy" id="32201"/>
    <lineage>
        <taxon>Eukaryota</taxon>
        <taxon>Viridiplantae</taxon>
        <taxon>Streptophyta</taxon>
        <taxon>Embryophyta</taxon>
        <taxon>Tracheophyta</taxon>
        <taxon>Spermatophyta</taxon>
        <taxon>Magnoliopsida</taxon>
        <taxon>eudicotyledons</taxon>
        <taxon>Gunneridae</taxon>
        <taxon>Pentapetalae</taxon>
        <taxon>rosids</taxon>
        <taxon>fabids</taxon>
        <taxon>Fagales</taxon>
        <taxon>Juglandaceae</taxon>
        <taxon>Carya</taxon>
    </lineage>
</organism>
<feature type="chain" id="PRO_5035809383" evidence="1">
    <location>
        <begin position="19"/>
        <end position="59"/>
    </location>
</feature>
<dbReference type="EMBL" id="CM031823">
    <property type="protein sequence ID" value="KAG6625869.1"/>
    <property type="molecule type" value="Genomic_DNA"/>
</dbReference>
<comment type="caution">
    <text evidence="2">The sequence shown here is derived from an EMBL/GenBank/DDBJ whole genome shotgun (WGS) entry which is preliminary data.</text>
</comment>
<evidence type="ECO:0000256" key="1">
    <source>
        <dbReference type="SAM" id="SignalP"/>
    </source>
</evidence>
<dbReference type="Proteomes" id="UP000811609">
    <property type="component" value="Chromosome 15"/>
</dbReference>
<name>A0A8T1N3D6_CARIL</name>
<dbReference type="AlphaFoldDB" id="A0A8T1N3D6"/>
<accession>A0A8T1N3D6</accession>
<evidence type="ECO:0000313" key="2">
    <source>
        <dbReference type="EMBL" id="KAG6625869.1"/>
    </source>
</evidence>
<evidence type="ECO:0000313" key="3">
    <source>
        <dbReference type="Proteomes" id="UP000811609"/>
    </source>
</evidence>
<sequence length="59" mass="6835">MTVSAHLLISLLSRNLLYFFLPQSDHCIERRTARLLALFRVQITLPSSESMKCIGHIRH</sequence>
<protein>
    <submittedName>
        <fullName evidence="2">Uncharacterized protein</fullName>
    </submittedName>
</protein>
<proteinExistence type="predicted"/>
<reference evidence="2" key="1">
    <citation type="submission" date="2020-12" db="EMBL/GenBank/DDBJ databases">
        <title>WGS assembly of Carya illinoinensis cv. Pawnee.</title>
        <authorList>
            <person name="Platts A."/>
            <person name="Shu S."/>
            <person name="Wright S."/>
            <person name="Barry K."/>
            <person name="Edger P."/>
            <person name="Pires J.C."/>
            <person name="Schmutz J."/>
        </authorList>
    </citation>
    <scope>NUCLEOTIDE SEQUENCE</scope>
    <source>
        <tissue evidence="2">Leaf</tissue>
    </source>
</reference>
<keyword evidence="3" id="KW-1185">Reference proteome</keyword>